<dbReference type="EMBL" id="CP034550">
    <property type="protein sequence ID" value="QFZ20983.1"/>
    <property type="molecule type" value="Genomic_DNA"/>
</dbReference>
<keyword evidence="8" id="KW-1185">Reference proteome</keyword>
<dbReference type="Pfam" id="PF00550">
    <property type="entry name" value="PP-binding"/>
    <property type="match status" value="1"/>
</dbReference>
<dbReference type="PROSITE" id="PS00606">
    <property type="entry name" value="KS3_1"/>
    <property type="match status" value="1"/>
</dbReference>
<feature type="domain" description="Ketosynthase family 3 (KS3)" evidence="6">
    <location>
        <begin position="4"/>
        <end position="429"/>
    </location>
</feature>
<dbReference type="PANTHER" id="PTHR43775:SF37">
    <property type="entry name" value="SI:DKEY-61P9.11"/>
    <property type="match status" value="1"/>
</dbReference>
<evidence type="ECO:0000313" key="8">
    <source>
        <dbReference type="Proteomes" id="UP000325787"/>
    </source>
</evidence>
<dbReference type="CDD" id="cd00833">
    <property type="entry name" value="PKS"/>
    <property type="match status" value="1"/>
</dbReference>
<dbReference type="InterPro" id="IPR050091">
    <property type="entry name" value="PKS_NRPS_Biosynth_Enz"/>
</dbReference>
<dbReference type="InterPro" id="IPR014030">
    <property type="entry name" value="Ketoacyl_synth_N"/>
</dbReference>
<proteinExistence type="predicted"/>
<accession>A0A5Q0H4R1</accession>
<dbReference type="PROSITE" id="PS50075">
    <property type="entry name" value="CARRIER"/>
    <property type="match status" value="1"/>
</dbReference>
<dbReference type="GO" id="GO:0004312">
    <property type="term" value="F:fatty acid synthase activity"/>
    <property type="evidence" value="ECO:0007669"/>
    <property type="project" value="TreeGrafter"/>
</dbReference>
<dbReference type="InterPro" id="IPR001227">
    <property type="entry name" value="Ac_transferase_dom_sf"/>
</dbReference>
<dbReference type="KEGG" id="ssyi:EKG83_29575"/>
<dbReference type="InterPro" id="IPR018201">
    <property type="entry name" value="Ketoacyl_synth_AS"/>
</dbReference>
<dbReference type="Pfam" id="PF07993">
    <property type="entry name" value="NAD_binding_4"/>
    <property type="match status" value="1"/>
</dbReference>
<sequence>MSAETDIAVVGTGCRFPDAGNPAEFWDNLVKGVVSPRPLTDEELLAAGVAEEVFSAPDFVRVAARLPAAERFAAGFFGYTRAEAEVVDPQQRLFLEVCWEALESAGHAPAADGPVVGVFAGCNAGAYSTMLLAAKARTHGWTAAFDDMDLHLGGLGDFLASRVGYKLGLRGPTVGVQTACSSALYGVHYAVLSLLAGECDIALAGGAAVLEPLVGYRHQPGGVLSEDGYCRAFDARATGTVFSSGVGVVALRRLSDALADGDPVLAVVKGSAVGNDGADRNAFSAPNPAAVADVVRAALTVSDVDGSRLRYVEAHGTGTALGDRIELRALTLGTGAREPGSCGLGSVKVNIGHTGAAAGAAGLIKAVHVVSTGVLPPHPLFEFPRDPGALAESPFALSAEPGRCTDEDRHALVNSMGFGGTNAVVVLGPPPAPVRPRAAARDRVELVLSARTRTELDALSRAVATALDNSADPADVAHTLRLGRRSFAERRVVGTAPQRLPGALRVPRPPAARTARTSGSPGVALTVPTDGSASRAAVDTVRRALRGRVSVTSGPPPAGHFVIALGTPAPEGPGVALDAEPDADAIASALSAAWLAGADVDWRALDDGTGRRVALPTYPFRRERYWALDDLPPLTAPAPVPAAPAGDDLEAELVALWRELFGVDTVGVGDEFGALGGTSLLSVRMAVEVRQRYGVTLNLHRAGGSRATVRRIADVIRRAGDDTGSDGDTGTGSDAHLVDADLAIPLGEVAGGRTEGRDLLLTGATGFLGAFLLDALHAATGERIHCLVRAADEAAAWERLDAAAKRFALPAPDRDRVRVVVGDLADFERVHAADDGLSARVGAVVHCAARVVFTEPYRVLRADNVLPLAGLLRWMRRHGIRDLAAVSTIAATHYALGTHRVLETRDQPLDTGAGGYGTSKWVAERLLERCEKDGMRVRVFRPGYVLGSTRTGACNDKDLLWRVVAAALAVGAHPADGRGLPAAPVDVIARAIAELALAPGSAGRAYHLMDAVTTRQDALFDLLGQAGLPTGRLPLAQWRDRVRALAVATGNEVLATASALYDLEANDLGEHDVQTDAWQGWLRATGLSSAPTGELLRGCLGFLADRDPSFGELLADVIEQRSTP</sequence>
<dbReference type="AlphaFoldDB" id="A0A5Q0H4R1"/>
<dbReference type="InterPro" id="IPR009081">
    <property type="entry name" value="PP-bd_ACP"/>
</dbReference>
<dbReference type="Gene3D" id="3.40.47.10">
    <property type="match status" value="1"/>
</dbReference>
<dbReference type="GO" id="GO:0006633">
    <property type="term" value="P:fatty acid biosynthetic process"/>
    <property type="evidence" value="ECO:0007669"/>
    <property type="project" value="InterPro"/>
</dbReference>
<dbReference type="InterPro" id="IPR036291">
    <property type="entry name" value="NAD(P)-bd_dom_sf"/>
</dbReference>
<dbReference type="GO" id="GO:0005886">
    <property type="term" value="C:plasma membrane"/>
    <property type="evidence" value="ECO:0007669"/>
    <property type="project" value="TreeGrafter"/>
</dbReference>
<keyword evidence="3" id="KW-0808">Transferase</keyword>
<protein>
    <submittedName>
        <fullName evidence="7">NAD-dependent epimerase/dehydratase family protein</fullName>
    </submittedName>
</protein>
<keyword evidence="2" id="KW-0597">Phosphoprotein</keyword>
<dbReference type="GO" id="GO:0071770">
    <property type="term" value="P:DIM/DIP cell wall layer assembly"/>
    <property type="evidence" value="ECO:0007669"/>
    <property type="project" value="TreeGrafter"/>
</dbReference>
<feature type="region of interest" description="Disordered" evidence="4">
    <location>
        <begin position="500"/>
        <end position="531"/>
    </location>
</feature>
<gene>
    <name evidence="7" type="ORF">EKG83_29575</name>
</gene>
<dbReference type="Pfam" id="PF02801">
    <property type="entry name" value="Ketoacyl-synt_C"/>
    <property type="match status" value="1"/>
</dbReference>
<evidence type="ECO:0000259" key="6">
    <source>
        <dbReference type="PROSITE" id="PS52004"/>
    </source>
</evidence>
<dbReference type="SUPFAM" id="SSF51735">
    <property type="entry name" value="NAD(P)-binding Rossmann-fold domains"/>
    <property type="match status" value="1"/>
</dbReference>
<feature type="domain" description="Carrier" evidence="5">
    <location>
        <begin position="644"/>
        <end position="720"/>
    </location>
</feature>
<dbReference type="InterPro" id="IPR020841">
    <property type="entry name" value="PKS_Beta-ketoAc_synthase_dom"/>
</dbReference>
<dbReference type="InterPro" id="IPR014031">
    <property type="entry name" value="Ketoacyl_synth_C"/>
</dbReference>
<dbReference type="SUPFAM" id="SSF53901">
    <property type="entry name" value="Thiolase-like"/>
    <property type="match status" value="1"/>
</dbReference>
<evidence type="ECO:0000256" key="1">
    <source>
        <dbReference type="ARBA" id="ARBA00022450"/>
    </source>
</evidence>
<keyword evidence="1" id="KW-0596">Phosphopantetheine</keyword>
<dbReference type="Gene3D" id="1.10.1200.10">
    <property type="entry name" value="ACP-like"/>
    <property type="match status" value="1"/>
</dbReference>
<dbReference type="Gene3D" id="3.40.366.10">
    <property type="entry name" value="Malonyl-Coenzyme A Acyl Carrier Protein, domain 2"/>
    <property type="match status" value="1"/>
</dbReference>
<dbReference type="Pfam" id="PF22621">
    <property type="entry name" value="CurL-like_PKS_C"/>
    <property type="match status" value="1"/>
</dbReference>
<dbReference type="PANTHER" id="PTHR43775">
    <property type="entry name" value="FATTY ACID SYNTHASE"/>
    <property type="match status" value="1"/>
</dbReference>
<dbReference type="Gene3D" id="3.40.50.720">
    <property type="entry name" value="NAD(P)-binding Rossmann-like Domain"/>
    <property type="match status" value="1"/>
</dbReference>
<evidence type="ECO:0000313" key="7">
    <source>
        <dbReference type="EMBL" id="QFZ20983.1"/>
    </source>
</evidence>
<evidence type="ECO:0000256" key="3">
    <source>
        <dbReference type="ARBA" id="ARBA00022679"/>
    </source>
</evidence>
<dbReference type="Gene3D" id="3.30.70.3290">
    <property type="match status" value="2"/>
</dbReference>
<dbReference type="OrthoDB" id="9778690at2"/>
<dbReference type="SUPFAM" id="SSF47336">
    <property type="entry name" value="ACP-like"/>
    <property type="match status" value="1"/>
</dbReference>
<dbReference type="GO" id="GO:0004315">
    <property type="term" value="F:3-oxoacyl-[acyl-carrier-protein] synthase activity"/>
    <property type="evidence" value="ECO:0007669"/>
    <property type="project" value="InterPro"/>
</dbReference>
<dbReference type="RefSeq" id="WP_033430179.1">
    <property type="nucleotide sequence ID" value="NZ_CP034550.1"/>
</dbReference>
<dbReference type="InterPro" id="IPR013120">
    <property type="entry name" value="FAR_NAD-bd"/>
</dbReference>
<dbReference type="GO" id="GO:0005737">
    <property type="term" value="C:cytoplasm"/>
    <property type="evidence" value="ECO:0007669"/>
    <property type="project" value="TreeGrafter"/>
</dbReference>
<evidence type="ECO:0000256" key="2">
    <source>
        <dbReference type="ARBA" id="ARBA00022553"/>
    </source>
</evidence>
<dbReference type="Pfam" id="PF00109">
    <property type="entry name" value="ketoacyl-synt"/>
    <property type="match status" value="1"/>
</dbReference>
<dbReference type="InterPro" id="IPR010080">
    <property type="entry name" value="Thioester_reductase-like_dom"/>
</dbReference>
<dbReference type="NCBIfam" id="TIGR01746">
    <property type="entry name" value="Thioester-redct"/>
    <property type="match status" value="1"/>
</dbReference>
<evidence type="ECO:0000256" key="4">
    <source>
        <dbReference type="SAM" id="MobiDB-lite"/>
    </source>
</evidence>
<dbReference type="PROSITE" id="PS52004">
    <property type="entry name" value="KS3_2"/>
    <property type="match status" value="1"/>
</dbReference>
<evidence type="ECO:0000259" key="5">
    <source>
        <dbReference type="PROSITE" id="PS50075"/>
    </source>
</evidence>
<dbReference type="Proteomes" id="UP000325787">
    <property type="component" value="Chromosome"/>
</dbReference>
<dbReference type="SMART" id="SM00825">
    <property type="entry name" value="PKS_KS"/>
    <property type="match status" value="1"/>
</dbReference>
<dbReference type="InterPro" id="IPR036736">
    <property type="entry name" value="ACP-like_sf"/>
</dbReference>
<organism evidence="7 8">
    <name type="scientific">Saccharothrix syringae</name>
    <name type="common">Nocardiopsis syringae</name>
    <dbReference type="NCBI Taxonomy" id="103733"/>
    <lineage>
        <taxon>Bacteria</taxon>
        <taxon>Bacillati</taxon>
        <taxon>Actinomycetota</taxon>
        <taxon>Actinomycetes</taxon>
        <taxon>Pseudonocardiales</taxon>
        <taxon>Pseudonocardiaceae</taxon>
        <taxon>Saccharothrix</taxon>
    </lineage>
</organism>
<dbReference type="InterPro" id="IPR016039">
    <property type="entry name" value="Thiolase-like"/>
</dbReference>
<reference evidence="8" key="1">
    <citation type="journal article" date="2021" name="Curr. Microbiol.">
        <title>Complete genome of nocamycin-producing strain Saccharothrix syringae NRRL B-16468 reveals the biosynthetic potential for secondary metabolites.</title>
        <authorList>
            <person name="Mo X."/>
            <person name="Yang S."/>
        </authorList>
    </citation>
    <scope>NUCLEOTIDE SEQUENCE [LARGE SCALE GENOMIC DNA]</scope>
    <source>
        <strain evidence="8">ATCC 51364 / DSM 43886 / JCM 6844 / KCTC 9398 / NBRC 14523 / NRRL B-16468 / INA 2240</strain>
    </source>
</reference>
<feature type="compositionally biased region" description="Low complexity" evidence="4">
    <location>
        <begin position="500"/>
        <end position="517"/>
    </location>
</feature>
<name>A0A5Q0H4R1_SACSY</name>